<protein>
    <submittedName>
        <fullName evidence="1">Uncharacterized protein</fullName>
    </submittedName>
</protein>
<dbReference type="EMBL" id="LAZR01065244">
    <property type="protein sequence ID" value="KKK55945.1"/>
    <property type="molecule type" value="Genomic_DNA"/>
</dbReference>
<evidence type="ECO:0000313" key="1">
    <source>
        <dbReference type="EMBL" id="KKK55945.1"/>
    </source>
</evidence>
<name>A0A0F8X4X0_9ZZZZ</name>
<organism evidence="1">
    <name type="scientific">marine sediment metagenome</name>
    <dbReference type="NCBI Taxonomy" id="412755"/>
    <lineage>
        <taxon>unclassified sequences</taxon>
        <taxon>metagenomes</taxon>
        <taxon>ecological metagenomes</taxon>
    </lineage>
</organism>
<reference evidence="1" key="1">
    <citation type="journal article" date="2015" name="Nature">
        <title>Complex archaea that bridge the gap between prokaryotes and eukaryotes.</title>
        <authorList>
            <person name="Spang A."/>
            <person name="Saw J.H."/>
            <person name="Jorgensen S.L."/>
            <person name="Zaremba-Niedzwiedzka K."/>
            <person name="Martijn J."/>
            <person name="Lind A.E."/>
            <person name="van Eijk R."/>
            <person name="Schleper C."/>
            <person name="Guy L."/>
            <person name="Ettema T.J."/>
        </authorList>
    </citation>
    <scope>NUCLEOTIDE SEQUENCE</scope>
</reference>
<accession>A0A0F8X4X0</accession>
<comment type="caution">
    <text evidence="1">The sequence shown here is derived from an EMBL/GenBank/DDBJ whole genome shotgun (WGS) entry which is preliminary data.</text>
</comment>
<sequence length="72" mass="8360">MIITLGRSEAPRAPVEIQEEVELYARESGRHARLIFVPMQLGGRADDGTWVVRFTLRSSDKRMEPYHQGYKR</sequence>
<dbReference type="AlphaFoldDB" id="A0A0F8X4X0"/>
<proteinExistence type="predicted"/>
<gene>
    <name evidence="1" type="ORF">LCGC14_3069470</name>
</gene>